<dbReference type="Proteomes" id="UP000000488">
    <property type="component" value="Chromosome"/>
</dbReference>
<proteinExistence type="predicted"/>
<dbReference type="EMBL" id="CP002830">
    <property type="protein sequence ID" value="AEI66279.1"/>
    <property type="molecule type" value="Genomic_DNA"/>
</dbReference>
<reference evidence="1 2" key="1">
    <citation type="journal article" date="2011" name="J. Bacteriol.">
        <title>Genome sequence of the halotolerant marine bacterium Myxococcus fulvus HW-1.</title>
        <authorList>
            <person name="Li Z.F."/>
            <person name="Li X."/>
            <person name="Liu H."/>
            <person name="Liu X."/>
            <person name="Han K."/>
            <person name="Wu Z.H."/>
            <person name="Hu W."/>
            <person name="Li F.F."/>
            <person name="Li Y.Z."/>
        </authorList>
    </citation>
    <scope>NUCLEOTIDE SEQUENCE [LARGE SCALE GENOMIC DNA]</scope>
    <source>
        <strain evidence="2">ATCC BAA-855 / HW-1</strain>
    </source>
</reference>
<protein>
    <submittedName>
        <fullName evidence="1">Uncharacterized protein</fullName>
    </submittedName>
</protein>
<name>F8CHG1_MYXFH</name>
<accession>F8CHG1</accession>
<evidence type="ECO:0000313" key="2">
    <source>
        <dbReference type="Proteomes" id="UP000000488"/>
    </source>
</evidence>
<dbReference type="KEGG" id="mfu:LILAB_21895"/>
<dbReference type="AlphaFoldDB" id="F8CHG1"/>
<organism evidence="1 2">
    <name type="scientific">Myxococcus fulvus (strain ATCC BAA-855 / HW-1)</name>
    <dbReference type="NCBI Taxonomy" id="483219"/>
    <lineage>
        <taxon>Bacteria</taxon>
        <taxon>Pseudomonadati</taxon>
        <taxon>Myxococcota</taxon>
        <taxon>Myxococcia</taxon>
        <taxon>Myxococcales</taxon>
        <taxon>Cystobacterineae</taxon>
        <taxon>Myxococcaceae</taxon>
        <taxon>Myxococcus</taxon>
    </lineage>
</organism>
<evidence type="ECO:0000313" key="1">
    <source>
        <dbReference type="EMBL" id="AEI66279.1"/>
    </source>
</evidence>
<dbReference type="HOGENOM" id="CLU_583717_0_0_7"/>
<sequence>MATENLIYWRHADERGLKPVRTLDLRVEPDRDGRAFLIRELVEYDSGQRGWRFRTGEGPMGNSFIHKFKKFKTAAKAEAEVASVRFDMAVREADAVLRDEFGIDHLRRDNLRRLWGERTTLEPGKLPTAEELVALFREQHATLAAALDAIRAQGGEQQPRDYELMWGFKEGRRSVGELVAWWRERLEMQEARRVSSELRERKAKERSERRAREDAFLSAKAADKAAALVPPERDALLLVGRASESVLKRIAVALCEKPYLRHVLMFESGYPRLYVSEDGLVWKEWGRNETYESKRRIAARAVIADAFGMDPKDHWGRVRGALLKMLKPSNLDMLHRKDVQDALEKARAAGRTLVVIRQLAFLWDEEAGEWHLREVERRDSATAPGCTLWAEGPIESTNYGRIIVLPYVKEDGTQVVGHTRNAPHEGLAEPRAETKVIRFAVYDELGRDDTWDHYGNEFVSDDDDEGDV</sequence>
<gene>
    <name evidence="1" type="ordered locus">LILAB_21895</name>
</gene>